<name>A0A1J1IVE5_9DIPT</name>
<protein>
    <submittedName>
        <fullName evidence="1">CLUMA_CG016855, isoform A</fullName>
    </submittedName>
</protein>
<gene>
    <name evidence="1" type="ORF">CLUMA_CG016855</name>
</gene>
<proteinExistence type="predicted"/>
<organism evidence="1 2">
    <name type="scientific">Clunio marinus</name>
    <dbReference type="NCBI Taxonomy" id="568069"/>
    <lineage>
        <taxon>Eukaryota</taxon>
        <taxon>Metazoa</taxon>
        <taxon>Ecdysozoa</taxon>
        <taxon>Arthropoda</taxon>
        <taxon>Hexapoda</taxon>
        <taxon>Insecta</taxon>
        <taxon>Pterygota</taxon>
        <taxon>Neoptera</taxon>
        <taxon>Endopterygota</taxon>
        <taxon>Diptera</taxon>
        <taxon>Nematocera</taxon>
        <taxon>Chironomoidea</taxon>
        <taxon>Chironomidae</taxon>
        <taxon>Clunio</taxon>
    </lineage>
</organism>
<sequence length="102" mass="11489">MIERNEMKSKLISLHPFTTCDDEHEDCVSVNDALLSIFLLSLQLRTCAVVVVSSSLHLSHVATGLISLISLISQPRYFRLSNEKTVSVVYESLNSVKRNLQR</sequence>
<dbReference type="Proteomes" id="UP000183832">
    <property type="component" value="Unassembled WGS sequence"/>
</dbReference>
<evidence type="ECO:0000313" key="1">
    <source>
        <dbReference type="EMBL" id="CRL03556.1"/>
    </source>
</evidence>
<dbReference type="AlphaFoldDB" id="A0A1J1IVE5"/>
<accession>A0A1J1IVE5</accession>
<keyword evidence="2" id="KW-1185">Reference proteome</keyword>
<dbReference type="EMBL" id="CVRI01000059">
    <property type="protein sequence ID" value="CRL03556.1"/>
    <property type="molecule type" value="Genomic_DNA"/>
</dbReference>
<reference evidence="1 2" key="1">
    <citation type="submission" date="2015-04" db="EMBL/GenBank/DDBJ databases">
        <authorList>
            <person name="Syromyatnikov M.Y."/>
            <person name="Popov V.N."/>
        </authorList>
    </citation>
    <scope>NUCLEOTIDE SEQUENCE [LARGE SCALE GENOMIC DNA]</scope>
</reference>
<evidence type="ECO:0000313" key="2">
    <source>
        <dbReference type="Proteomes" id="UP000183832"/>
    </source>
</evidence>